<dbReference type="PANTHER" id="PTHR30290">
    <property type="entry name" value="PERIPLASMIC BINDING COMPONENT OF ABC TRANSPORTER"/>
    <property type="match status" value="1"/>
</dbReference>
<evidence type="ECO:0000256" key="4">
    <source>
        <dbReference type="SAM" id="SignalP"/>
    </source>
</evidence>
<comment type="subcellular location">
    <subcellularLocation>
        <location evidence="1">Periplasm</location>
    </subcellularLocation>
</comment>
<dbReference type="InterPro" id="IPR030678">
    <property type="entry name" value="Peptide/Ni-bd"/>
</dbReference>
<dbReference type="PIRSF" id="PIRSF002741">
    <property type="entry name" value="MppA"/>
    <property type="match status" value="1"/>
</dbReference>
<dbReference type="RefSeq" id="WP_346336296.1">
    <property type="nucleotide sequence ID" value="NZ_JBBYXI010000001.1"/>
</dbReference>
<keyword evidence="7" id="KW-1185">Reference proteome</keyword>
<sequence length="619" mass="70173">MRVFRQLIILAFSAALLLPAQAQAQKDLLRHGLALVGEPKLPKDFKHFDYVNPQAPKVGTVRLATQGTFDSLNIVVAGVKGQVLGGIGLIYESLMTSSQDEVDAMYGQLAETVSYPDDYSGVTYTLREGAKWHDGTPITSDDVIFSFEAFKQYSPMYSSYYANVDKVIKNGQRSITFTFKEKGNRELPFIVGQLTILPKHWWEGADANGKKRDISQTTLEIPLGSGPYKLKSFETGRSAVFERVEDYWGKDLPVNVGQYNFDEIRYEYYRDATVLVEAFKADKYDFRAENIARNWSTAYNFPALEQGRVIKEEFAMRNIGIMQASVFNLRRDKFKDERVRRAFNLAFNFEETNKNLFYGLYSRINSYFFGTELASSGLPQGRELEILESLRGQVPDSVFTAPYRNPVNATADQVRENLRQALGLLKEAGYELKGRTLVSTKTGEPFKVEFLSDNASFEAYALTYKQALEKLGITVTIRTVDPAQYKNRTRNFDFDILTAENWVQTLSPGNEQRSYWGSASADEQGSRNLAGIKNPAIDTLIDKIVFAKDRDELVATTRALDRVLMANNYVMPQWSSATSRTLRWNRFGRPDKLPNYGSSGFPIIWWYDNTLAEKTGAAR</sequence>
<feature type="domain" description="Solute-binding protein family 5" evidence="5">
    <location>
        <begin position="106"/>
        <end position="518"/>
    </location>
</feature>
<dbReference type="EMBL" id="JBBYXI010000001">
    <property type="protein sequence ID" value="MEN3930113.1"/>
    <property type="molecule type" value="Genomic_DNA"/>
</dbReference>
<dbReference type="Gene3D" id="3.40.190.10">
    <property type="entry name" value="Periplasmic binding protein-like II"/>
    <property type="match status" value="1"/>
</dbReference>
<dbReference type="Gene3D" id="3.10.105.10">
    <property type="entry name" value="Dipeptide-binding Protein, Domain 3"/>
    <property type="match status" value="1"/>
</dbReference>
<dbReference type="SUPFAM" id="SSF53850">
    <property type="entry name" value="Periplasmic binding protein-like II"/>
    <property type="match status" value="1"/>
</dbReference>
<evidence type="ECO:0000256" key="3">
    <source>
        <dbReference type="ARBA" id="ARBA00022729"/>
    </source>
</evidence>
<evidence type="ECO:0000313" key="6">
    <source>
        <dbReference type="EMBL" id="MEN3930113.1"/>
    </source>
</evidence>
<evidence type="ECO:0000313" key="7">
    <source>
        <dbReference type="Proteomes" id="UP001418637"/>
    </source>
</evidence>
<feature type="chain" id="PRO_5046631642" evidence="4">
    <location>
        <begin position="23"/>
        <end position="619"/>
    </location>
</feature>
<evidence type="ECO:0000259" key="5">
    <source>
        <dbReference type="Pfam" id="PF00496"/>
    </source>
</evidence>
<dbReference type="CDD" id="cd08497">
    <property type="entry name" value="MbnE-like"/>
    <property type="match status" value="1"/>
</dbReference>
<evidence type="ECO:0000256" key="1">
    <source>
        <dbReference type="ARBA" id="ARBA00004418"/>
    </source>
</evidence>
<name>A0ABV0BHU6_9HYPH</name>
<dbReference type="InterPro" id="IPR039424">
    <property type="entry name" value="SBP_5"/>
</dbReference>
<feature type="signal peptide" evidence="4">
    <location>
        <begin position="1"/>
        <end position="22"/>
    </location>
</feature>
<comment type="similarity">
    <text evidence="2">Belongs to the bacterial solute-binding protein 5 family.</text>
</comment>
<accession>A0ABV0BHU6</accession>
<gene>
    <name evidence="6" type="ORF">WJT86_03435</name>
</gene>
<protein>
    <submittedName>
        <fullName evidence="6">Extracellular solute-binding protein</fullName>
    </submittedName>
</protein>
<keyword evidence="3 4" id="KW-0732">Signal</keyword>
<proteinExistence type="inferred from homology"/>
<comment type="caution">
    <text evidence="6">The sequence shown here is derived from an EMBL/GenBank/DDBJ whole genome shotgun (WGS) entry which is preliminary data.</text>
</comment>
<evidence type="ECO:0000256" key="2">
    <source>
        <dbReference type="ARBA" id="ARBA00005695"/>
    </source>
</evidence>
<reference evidence="6 7" key="1">
    <citation type="submission" date="2024-04" db="EMBL/GenBank/DDBJ databases">
        <title>A novel species isolated from cricket.</title>
        <authorList>
            <person name="Wang H.-C."/>
        </authorList>
    </citation>
    <scope>NUCLEOTIDE SEQUENCE [LARGE SCALE GENOMIC DNA]</scope>
    <source>
        <strain evidence="6 7">WL0021</strain>
    </source>
</reference>
<dbReference type="InterPro" id="IPR000914">
    <property type="entry name" value="SBP_5_dom"/>
</dbReference>
<dbReference type="PANTHER" id="PTHR30290:SF64">
    <property type="entry name" value="ABC TRANSPORTER PERIPLASMIC BINDING PROTEIN"/>
    <property type="match status" value="1"/>
</dbReference>
<dbReference type="Proteomes" id="UP001418637">
    <property type="component" value="Unassembled WGS sequence"/>
</dbReference>
<dbReference type="Pfam" id="PF00496">
    <property type="entry name" value="SBP_bac_5"/>
    <property type="match status" value="1"/>
</dbReference>
<organism evidence="6 7">
    <name type="scientific">Hohaiivirga grylli</name>
    <dbReference type="NCBI Taxonomy" id="3133970"/>
    <lineage>
        <taxon>Bacteria</taxon>
        <taxon>Pseudomonadati</taxon>
        <taxon>Pseudomonadota</taxon>
        <taxon>Alphaproteobacteria</taxon>
        <taxon>Hyphomicrobiales</taxon>
        <taxon>Methylobacteriaceae</taxon>
        <taxon>Hohaiivirga</taxon>
    </lineage>
</organism>